<dbReference type="AlphaFoldDB" id="A0A504XX29"/>
<dbReference type="EMBL" id="SUNJ01015556">
    <property type="protein sequence ID" value="TPP52415.1"/>
    <property type="molecule type" value="Genomic_DNA"/>
</dbReference>
<gene>
    <name evidence="1" type="ORF">FGIG_03803</name>
</gene>
<comment type="caution">
    <text evidence="1">The sequence shown here is derived from an EMBL/GenBank/DDBJ whole genome shotgun (WGS) entry which is preliminary data.</text>
</comment>
<evidence type="ECO:0000313" key="1">
    <source>
        <dbReference type="EMBL" id="TPP52415.1"/>
    </source>
</evidence>
<proteinExistence type="predicted"/>
<keyword evidence="2" id="KW-1185">Reference proteome</keyword>
<accession>A0A504XX29</accession>
<sequence>MLSHSRFGPFTCAGYHYPPFALFGLHFFQQPRML</sequence>
<protein>
    <submittedName>
        <fullName evidence="1">Uncharacterized protein</fullName>
    </submittedName>
</protein>
<organism evidence="1 2">
    <name type="scientific">Fasciola gigantica</name>
    <name type="common">Giant liver fluke</name>
    <dbReference type="NCBI Taxonomy" id="46835"/>
    <lineage>
        <taxon>Eukaryota</taxon>
        <taxon>Metazoa</taxon>
        <taxon>Spiralia</taxon>
        <taxon>Lophotrochozoa</taxon>
        <taxon>Platyhelminthes</taxon>
        <taxon>Trematoda</taxon>
        <taxon>Digenea</taxon>
        <taxon>Plagiorchiida</taxon>
        <taxon>Echinostomata</taxon>
        <taxon>Echinostomatoidea</taxon>
        <taxon>Fasciolidae</taxon>
        <taxon>Fasciola</taxon>
    </lineage>
</organism>
<evidence type="ECO:0000313" key="2">
    <source>
        <dbReference type="Proteomes" id="UP000316759"/>
    </source>
</evidence>
<name>A0A504XX29_FASGI</name>
<dbReference type="Proteomes" id="UP000316759">
    <property type="component" value="Unassembled WGS sequence"/>
</dbReference>
<reference evidence="1 2" key="1">
    <citation type="submission" date="2019-04" db="EMBL/GenBank/DDBJ databases">
        <title>Annotation for the trematode Fasciola gigantica.</title>
        <authorList>
            <person name="Choi Y.-J."/>
        </authorList>
    </citation>
    <scope>NUCLEOTIDE SEQUENCE [LARGE SCALE GENOMIC DNA]</scope>
    <source>
        <strain evidence="1">Uganda_cow_1</strain>
    </source>
</reference>